<dbReference type="AlphaFoldDB" id="A0A3M2WUR3"/>
<organism evidence="1 2">
    <name type="scientific">Pseudomonas syringae pv. maculicola</name>
    <dbReference type="NCBI Taxonomy" id="59511"/>
    <lineage>
        <taxon>Bacteria</taxon>
        <taxon>Pseudomonadati</taxon>
        <taxon>Pseudomonadota</taxon>
        <taxon>Gammaproteobacteria</taxon>
        <taxon>Pseudomonadales</taxon>
        <taxon>Pseudomonadaceae</taxon>
        <taxon>Pseudomonas</taxon>
    </lineage>
</organism>
<proteinExistence type="predicted"/>
<evidence type="ECO:0000313" key="2">
    <source>
        <dbReference type="Proteomes" id="UP000282378"/>
    </source>
</evidence>
<evidence type="ECO:0000313" key="1">
    <source>
        <dbReference type="EMBL" id="RML55262.1"/>
    </source>
</evidence>
<sequence>SILLQRAVLTQMRVLKTELVHKPGHNHPAVFRSVEPFRKS</sequence>
<gene>
    <name evidence="1" type="ORF">APX70_04425</name>
</gene>
<protein>
    <submittedName>
        <fullName evidence="1">Uncharacterized protein</fullName>
    </submittedName>
</protein>
<dbReference type="Proteomes" id="UP000282378">
    <property type="component" value="Unassembled WGS sequence"/>
</dbReference>
<reference evidence="1 2" key="1">
    <citation type="submission" date="2018-08" db="EMBL/GenBank/DDBJ databases">
        <title>Recombination of ecologically and evolutionarily significant loci maintains genetic cohesion in the Pseudomonas syringae species complex.</title>
        <authorList>
            <person name="Dillon M."/>
            <person name="Thakur S."/>
            <person name="Almeida R.N.D."/>
            <person name="Weir B.S."/>
            <person name="Guttman D.S."/>
        </authorList>
    </citation>
    <scope>NUCLEOTIDE SEQUENCE [LARGE SCALE GENOMIC DNA]</scope>
    <source>
        <strain evidence="1 2">88_10</strain>
    </source>
</reference>
<dbReference type="EMBL" id="RBNL01003247">
    <property type="protein sequence ID" value="RML55262.1"/>
    <property type="molecule type" value="Genomic_DNA"/>
</dbReference>
<comment type="caution">
    <text evidence="1">The sequence shown here is derived from an EMBL/GenBank/DDBJ whole genome shotgun (WGS) entry which is preliminary data.</text>
</comment>
<feature type="non-terminal residue" evidence="1">
    <location>
        <position position="1"/>
    </location>
</feature>
<name>A0A3M2WUR3_PSEYM</name>
<accession>A0A3M2WUR3</accession>